<evidence type="ECO:0000313" key="1">
    <source>
        <dbReference type="EnsemblMetazoa" id="Aqu2.1.16502_001"/>
    </source>
</evidence>
<name>A0A1X7TNH0_AMPQE</name>
<dbReference type="InParanoid" id="A0A1X7TNH0"/>
<dbReference type="AlphaFoldDB" id="A0A1X7TNH0"/>
<organism evidence="1">
    <name type="scientific">Amphimedon queenslandica</name>
    <name type="common">Sponge</name>
    <dbReference type="NCBI Taxonomy" id="400682"/>
    <lineage>
        <taxon>Eukaryota</taxon>
        <taxon>Metazoa</taxon>
        <taxon>Porifera</taxon>
        <taxon>Demospongiae</taxon>
        <taxon>Heteroscleromorpha</taxon>
        <taxon>Haplosclerida</taxon>
        <taxon>Niphatidae</taxon>
        <taxon>Amphimedon</taxon>
    </lineage>
</organism>
<proteinExistence type="predicted"/>
<accession>A0A1X7TNH0</accession>
<dbReference type="EnsemblMetazoa" id="Aqu2.1.16502_001">
    <property type="protein sequence ID" value="Aqu2.1.16502_001"/>
    <property type="gene ID" value="Aqu2.1.16502"/>
</dbReference>
<reference evidence="1" key="1">
    <citation type="submission" date="2017-05" db="UniProtKB">
        <authorList>
            <consortium name="EnsemblMetazoa"/>
        </authorList>
    </citation>
    <scope>IDENTIFICATION</scope>
</reference>
<sequence>GITGRNVVSETAKAGKMLNEEMWNRSVVVPNFANVFINLDNDTLICNLIGQVH</sequence>
<protein>
    <submittedName>
        <fullName evidence="1">Uncharacterized protein</fullName>
    </submittedName>
</protein>